<reference evidence="1" key="1">
    <citation type="journal article" date="2012" name="J. Bacteriol.">
        <title>Genome sequences of type strains of seven species of the marine bacterium Pseudoalteromonas.</title>
        <authorList>
            <person name="Xie B.B."/>
            <person name="Shu Y.L."/>
            <person name="Qin Q.L."/>
            <person name="Rong J.C."/>
            <person name="Zhang X.Y."/>
            <person name="Chen X.L."/>
            <person name="Shi M."/>
            <person name="He H.L."/>
            <person name="Zhou B.C."/>
            <person name="Zhang Y.Z."/>
        </authorList>
    </citation>
    <scope>NUCLEOTIDE SEQUENCE</scope>
    <source>
        <strain evidence="1">DSM 8771</strain>
    </source>
</reference>
<organism evidence="1 2">
    <name type="scientific">Pseudoalteromonas citrea</name>
    <dbReference type="NCBI Taxonomy" id="43655"/>
    <lineage>
        <taxon>Bacteria</taxon>
        <taxon>Pseudomonadati</taxon>
        <taxon>Pseudomonadota</taxon>
        <taxon>Gammaproteobacteria</taxon>
        <taxon>Alteromonadales</taxon>
        <taxon>Pseudoalteromonadaceae</taxon>
        <taxon>Pseudoalteromonas</taxon>
    </lineage>
</organism>
<evidence type="ECO:0000313" key="1">
    <source>
        <dbReference type="EMBL" id="KAF7773702.1"/>
    </source>
</evidence>
<reference evidence="1" key="2">
    <citation type="submission" date="2015-03" db="EMBL/GenBank/DDBJ databases">
        <title>Genome sequence of Pseudoalteromonas citrea.</title>
        <authorList>
            <person name="Xie B.-B."/>
            <person name="Rong J.-C."/>
            <person name="Qin Q.-L."/>
            <person name="Zhang Y.-Z."/>
        </authorList>
    </citation>
    <scope>NUCLEOTIDE SEQUENCE</scope>
    <source>
        <strain evidence="1">DSM 8771</strain>
    </source>
</reference>
<dbReference type="EMBL" id="AHBZ03000014">
    <property type="protein sequence ID" value="KAF7773702.1"/>
    <property type="molecule type" value="Genomic_DNA"/>
</dbReference>
<evidence type="ECO:0000313" key="2">
    <source>
        <dbReference type="Proteomes" id="UP000016487"/>
    </source>
</evidence>
<accession>A0AAD4AJY8</accession>
<dbReference type="AlphaFoldDB" id="A0AAD4AJY8"/>
<protein>
    <submittedName>
        <fullName evidence="1">Uncharacterized protein</fullName>
    </submittedName>
</protein>
<proteinExistence type="predicted"/>
<gene>
    <name evidence="1" type="ORF">PCIT_a0006</name>
</gene>
<comment type="caution">
    <text evidence="1">The sequence shown here is derived from an EMBL/GenBank/DDBJ whole genome shotgun (WGS) entry which is preliminary data.</text>
</comment>
<name>A0AAD4AJY8_9GAMM</name>
<sequence>MLNQTAAKTNLKDQHPLNKGMVFRVLINLIGVKINPKDLCDRIFSF</sequence>
<dbReference type="Proteomes" id="UP000016487">
    <property type="component" value="Unassembled WGS sequence"/>
</dbReference>